<evidence type="ECO:0000256" key="1">
    <source>
        <dbReference type="ARBA" id="ARBA00022598"/>
    </source>
</evidence>
<dbReference type="InterPro" id="IPR013196">
    <property type="entry name" value="HTH_11"/>
</dbReference>
<dbReference type="AlphaFoldDB" id="A0A2X2CX63"/>
<dbReference type="GO" id="GO:0004077">
    <property type="term" value="F:biotin--[biotin carboxyl-carrier protein] ligase activity"/>
    <property type="evidence" value="ECO:0007669"/>
    <property type="project" value="UniProtKB-UniRule"/>
</dbReference>
<dbReference type="Proteomes" id="UP000626180">
    <property type="component" value="Unassembled WGS sequence"/>
</dbReference>
<dbReference type="PANTHER" id="PTHR12835:SF5">
    <property type="entry name" value="BIOTIN--PROTEIN LIGASE"/>
    <property type="match status" value="1"/>
</dbReference>
<evidence type="ECO:0000256" key="2">
    <source>
        <dbReference type="HAMAP-Rule" id="MF_00978"/>
    </source>
</evidence>
<dbReference type="SUPFAM" id="SSF46785">
    <property type="entry name" value="Winged helix' DNA-binding domain"/>
    <property type="match status" value="1"/>
</dbReference>
<evidence type="ECO:0000313" key="4">
    <source>
        <dbReference type="EMBL" id="MBF8640446.1"/>
    </source>
</evidence>
<dbReference type="InterPro" id="IPR004143">
    <property type="entry name" value="BPL_LPL_catalytic"/>
</dbReference>
<keyword evidence="2" id="KW-0092">Biotin</keyword>
<dbReference type="SUPFAM" id="SSF55681">
    <property type="entry name" value="Class II aaRS and biotin synthetases"/>
    <property type="match status" value="1"/>
</dbReference>
<dbReference type="EC" id="6.3.4.15" evidence="2"/>
<dbReference type="SUPFAM" id="SSF50037">
    <property type="entry name" value="C-terminal domain of transcriptional repressors"/>
    <property type="match status" value="1"/>
</dbReference>
<keyword evidence="2" id="KW-0678">Repressor</keyword>
<keyword evidence="1 2" id="KW-0436">Ligase</keyword>
<dbReference type="EMBL" id="UAUF01000014">
    <property type="protein sequence ID" value="SPZ11493.1"/>
    <property type="molecule type" value="Genomic_DNA"/>
</dbReference>
<protein>
    <recommendedName>
        <fullName evidence="2">Bifunctional ligase/repressor BirA</fullName>
    </recommendedName>
    <alternativeName>
        <fullName evidence="2">Biotin operon repressor</fullName>
    </alternativeName>
    <alternativeName>
        <fullName evidence="2">Biotin--[acetyl-CoA-carboxylase] ligase</fullName>
        <ecNumber evidence="2">6.3.4.15</ecNumber>
    </alternativeName>
    <alternativeName>
        <fullName evidence="2">Biotin--protein ligase</fullName>
    </alternativeName>
    <alternativeName>
        <fullName evidence="2">Biotin-[acetyl-CoA carboxylase] synthetase</fullName>
    </alternativeName>
</protein>
<keyword evidence="2" id="KW-0547">Nucleotide-binding</keyword>
<organism evidence="5 6">
    <name type="scientific">Pseudomonas luteola</name>
    <dbReference type="NCBI Taxonomy" id="47886"/>
    <lineage>
        <taxon>Bacteria</taxon>
        <taxon>Pseudomonadati</taxon>
        <taxon>Pseudomonadota</taxon>
        <taxon>Gammaproteobacteria</taxon>
        <taxon>Pseudomonadales</taxon>
        <taxon>Pseudomonadaceae</taxon>
        <taxon>Pseudomonas</taxon>
    </lineage>
</organism>
<dbReference type="PROSITE" id="PS51733">
    <property type="entry name" value="BPL_LPL_CATALYTIC"/>
    <property type="match status" value="1"/>
</dbReference>
<feature type="DNA-binding region" description="H-T-H motif" evidence="2">
    <location>
        <begin position="18"/>
        <end position="37"/>
    </location>
</feature>
<dbReference type="NCBIfam" id="NF008847">
    <property type="entry name" value="PRK11886.1-2"/>
    <property type="match status" value="1"/>
</dbReference>
<dbReference type="Gene3D" id="1.10.10.10">
    <property type="entry name" value="Winged helix-like DNA-binding domain superfamily/Winged helix DNA-binding domain"/>
    <property type="match status" value="1"/>
</dbReference>
<accession>A0A2X2CX63</accession>
<reference evidence="4 7" key="2">
    <citation type="submission" date="2020-10" db="EMBL/GenBank/DDBJ databases">
        <title>Genome sequences of Pseudomonas isolates.</title>
        <authorList>
            <person name="Wessels L."/>
            <person name="Reich F."/>
            <person name="Hammerl J."/>
        </authorList>
    </citation>
    <scope>NUCLEOTIDE SEQUENCE [LARGE SCALE GENOMIC DNA]</scope>
    <source>
        <strain evidence="4 7">20-MO00624-0</strain>
    </source>
</reference>
<keyword evidence="2" id="KW-0067">ATP-binding</keyword>
<dbReference type="InterPro" id="IPR008988">
    <property type="entry name" value="Transcriptional_repressor_C"/>
</dbReference>
<dbReference type="GO" id="GO:0005737">
    <property type="term" value="C:cytoplasm"/>
    <property type="evidence" value="ECO:0007669"/>
    <property type="project" value="TreeGrafter"/>
</dbReference>
<dbReference type="PANTHER" id="PTHR12835">
    <property type="entry name" value="BIOTIN PROTEIN LIGASE"/>
    <property type="match status" value="1"/>
</dbReference>
<dbReference type="NCBIfam" id="TIGR00121">
    <property type="entry name" value="birA_ligase"/>
    <property type="match status" value="1"/>
</dbReference>
<dbReference type="InterPro" id="IPR036390">
    <property type="entry name" value="WH_DNA-bd_sf"/>
</dbReference>
<comment type="function">
    <text evidence="2">Acts both as a biotin--[acetyl-CoA-carboxylase] ligase and a biotin-operon repressor. In the presence of ATP, BirA activates biotin to form the BirA-biotinyl-5'-adenylate (BirA-bio-5'-AMP or holoBirA) complex. HoloBirA can either transfer the biotinyl moiety to the biotin carboxyl carrier protein (BCCP) subunit of acetyl-CoA carboxylase, or bind to the biotin operator site and inhibit transcription of the operon.</text>
</comment>
<keyword evidence="7" id="KW-1185">Reference proteome</keyword>
<proteinExistence type="inferred from homology"/>
<evidence type="ECO:0000259" key="3">
    <source>
        <dbReference type="PROSITE" id="PS51733"/>
    </source>
</evidence>
<dbReference type="Gene3D" id="2.30.30.100">
    <property type="match status" value="1"/>
</dbReference>
<comment type="catalytic activity">
    <reaction evidence="2">
        <text>biotin + L-lysyl-[protein] + ATP = N(6)-biotinyl-L-lysyl-[protein] + AMP + diphosphate + H(+)</text>
        <dbReference type="Rhea" id="RHEA:11756"/>
        <dbReference type="Rhea" id="RHEA-COMP:9752"/>
        <dbReference type="Rhea" id="RHEA-COMP:10505"/>
        <dbReference type="ChEBI" id="CHEBI:15378"/>
        <dbReference type="ChEBI" id="CHEBI:29969"/>
        <dbReference type="ChEBI" id="CHEBI:30616"/>
        <dbReference type="ChEBI" id="CHEBI:33019"/>
        <dbReference type="ChEBI" id="CHEBI:57586"/>
        <dbReference type="ChEBI" id="CHEBI:83144"/>
        <dbReference type="ChEBI" id="CHEBI:456215"/>
        <dbReference type="EC" id="6.3.4.15"/>
    </reaction>
</comment>
<dbReference type="InterPro" id="IPR045864">
    <property type="entry name" value="aa-tRNA-synth_II/BPL/LPL"/>
</dbReference>
<dbReference type="EMBL" id="JADMCD010000002">
    <property type="protein sequence ID" value="MBF8640446.1"/>
    <property type="molecule type" value="Genomic_DNA"/>
</dbReference>
<dbReference type="HAMAP" id="MF_00978">
    <property type="entry name" value="Bifunct_BirA"/>
    <property type="match status" value="1"/>
</dbReference>
<gene>
    <name evidence="2 5" type="primary">birA</name>
    <name evidence="4" type="ORF">IRZ65_07110</name>
    <name evidence="5" type="ORF">NCTC11842_03733</name>
</gene>
<dbReference type="Proteomes" id="UP000250443">
    <property type="component" value="Unassembled WGS sequence"/>
</dbReference>
<dbReference type="InterPro" id="IPR036388">
    <property type="entry name" value="WH-like_DNA-bd_sf"/>
</dbReference>
<feature type="binding site" evidence="2">
    <location>
        <position position="109"/>
    </location>
    <ligand>
        <name>biotin</name>
        <dbReference type="ChEBI" id="CHEBI:57586"/>
    </ligand>
</feature>
<sequence>MAVSLLLECLADGQFHSGEELGALLGVSRSAVWKQLQGIEQRTGLSFFKVPGKGYRLAEPLNLLANSRIDFDEWPIEILDTIDSTNAEALRRVMGQRGHAPFVLLAEHQTSGRGRRGRAWVSPYAKNLYLTAAVTIHGGIKQLEGLSLVVGLAVASALKKLSLVDAGLKWPNDILLFGRKLSGILIELSGDPADSCTAIIGIGLNVNMRNADNIDQPWISLYEALGRPVDRNQLASNVLHELSDYLKLHQSHGFAALKDSWEANHLWQGREVILSAGANQIEGKVLGVGLDGSLRLNVNGYEKSFNGGELSLRLRNDS</sequence>
<dbReference type="RefSeq" id="WP_010795498.1">
    <property type="nucleotide sequence ID" value="NZ_CP069262.1"/>
</dbReference>
<reference evidence="5 6" key="1">
    <citation type="submission" date="2018-06" db="EMBL/GenBank/DDBJ databases">
        <authorList>
            <consortium name="Pathogen Informatics"/>
            <person name="Doyle S."/>
        </authorList>
    </citation>
    <scope>NUCLEOTIDE SEQUENCE [LARGE SCALE GENOMIC DNA]</scope>
    <source>
        <strain evidence="5 6">NCTC11842</strain>
    </source>
</reference>
<dbReference type="Gene3D" id="3.30.930.10">
    <property type="entry name" value="Bira Bifunctional Protein, Domain 2"/>
    <property type="match status" value="1"/>
</dbReference>
<name>A0A2X2CX63_PSELU</name>
<dbReference type="GO" id="GO:0003677">
    <property type="term" value="F:DNA binding"/>
    <property type="evidence" value="ECO:0007669"/>
    <property type="project" value="UniProtKB-UniRule"/>
</dbReference>
<feature type="binding site" evidence="2">
    <location>
        <position position="180"/>
    </location>
    <ligand>
        <name>biotin</name>
        <dbReference type="ChEBI" id="CHEBI:57586"/>
    </ligand>
</feature>
<evidence type="ECO:0000313" key="7">
    <source>
        <dbReference type="Proteomes" id="UP000626180"/>
    </source>
</evidence>
<comment type="similarity">
    <text evidence="2">Belongs to the biotin--protein ligase family.</text>
</comment>
<feature type="binding site" evidence="2">
    <location>
        <begin position="84"/>
        <end position="86"/>
    </location>
    <ligand>
        <name>biotin</name>
        <dbReference type="ChEBI" id="CHEBI:57586"/>
    </ligand>
</feature>
<dbReference type="InterPro" id="IPR004408">
    <property type="entry name" value="Biotin_CoA_COase_ligase"/>
</dbReference>
<dbReference type="NCBIfam" id="NF008848">
    <property type="entry name" value="PRK11886.1-3"/>
    <property type="match status" value="1"/>
</dbReference>
<evidence type="ECO:0000313" key="6">
    <source>
        <dbReference type="Proteomes" id="UP000250443"/>
    </source>
</evidence>
<dbReference type="Pfam" id="PF03099">
    <property type="entry name" value="BPL_LplA_LipB"/>
    <property type="match status" value="1"/>
</dbReference>
<dbReference type="GO" id="GO:0005524">
    <property type="term" value="F:ATP binding"/>
    <property type="evidence" value="ECO:0007669"/>
    <property type="project" value="UniProtKB-UniRule"/>
</dbReference>
<dbReference type="InterPro" id="IPR030855">
    <property type="entry name" value="Bifunct_BirA"/>
</dbReference>
<dbReference type="CDD" id="cd16442">
    <property type="entry name" value="BPL"/>
    <property type="match status" value="1"/>
</dbReference>
<feature type="binding site" evidence="2">
    <location>
        <begin position="113"/>
        <end position="115"/>
    </location>
    <ligand>
        <name>biotin</name>
        <dbReference type="ChEBI" id="CHEBI:57586"/>
    </ligand>
</feature>
<keyword evidence="2" id="KW-0805">Transcription regulation</keyword>
<feature type="domain" description="BPL/LPL catalytic" evidence="3">
    <location>
        <begin position="63"/>
        <end position="250"/>
    </location>
</feature>
<evidence type="ECO:0000313" key="5">
    <source>
        <dbReference type="EMBL" id="SPZ11493.1"/>
    </source>
</evidence>
<keyword evidence="2" id="KW-0804">Transcription</keyword>
<keyword evidence="2" id="KW-0238">DNA-binding</keyword>
<dbReference type="Pfam" id="PF08279">
    <property type="entry name" value="HTH_11"/>
    <property type="match status" value="1"/>
</dbReference>
<dbReference type="GO" id="GO:0006355">
    <property type="term" value="P:regulation of DNA-templated transcription"/>
    <property type="evidence" value="ECO:0007669"/>
    <property type="project" value="UniProtKB-UniRule"/>
</dbReference>